<reference evidence="2 3" key="1">
    <citation type="submission" date="2020-08" db="EMBL/GenBank/DDBJ databases">
        <authorList>
            <person name="Liu C."/>
            <person name="Sun Q."/>
        </authorList>
    </citation>
    <scope>NUCLEOTIDE SEQUENCE [LARGE SCALE GENOMIC DNA]</scope>
    <source>
        <strain evidence="2 3">NSJ-4</strain>
    </source>
</reference>
<keyword evidence="1" id="KW-0472">Membrane</keyword>
<keyword evidence="1" id="KW-1133">Transmembrane helix</keyword>
<proteinExistence type="predicted"/>
<feature type="transmembrane region" description="Helical" evidence="1">
    <location>
        <begin position="179"/>
        <end position="197"/>
    </location>
</feature>
<organism evidence="2 3">
    <name type="scientific">Wujia chipingensis</name>
    <dbReference type="NCBI Taxonomy" id="2763670"/>
    <lineage>
        <taxon>Bacteria</taxon>
        <taxon>Bacillati</taxon>
        <taxon>Bacillota</taxon>
        <taxon>Clostridia</taxon>
        <taxon>Lachnospirales</taxon>
        <taxon>Lachnospiraceae</taxon>
        <taxon>Wujia</taxon>
    </lineage>
</organism>
<protein>
    <submittedName>
        <fullName evidence="2">Uncharacterized protein</fullName>
    </submittedName>
</protein>
<evidence type="ECO:0000313" key="3">
    <source>
        <dbReference type="Proteomes" id="UP000515819"/>
    </source>
</evidence>
<evidence type="ECO:0000256" key="1">
    <source>
        <dbReference type="SAM" id="Phobius"/>
    </source>
</evidence>
<dbReference type="AlphaFoldDB" id="A0A7G9FN08"/>
<dbReference type="EMBL" id="CP060632">
    <property type="protein sequence ID" value="QNL99939.1"/>
    <property type="molecule type" value="Genomic_DNA"/>
</dbReference>
<feature type="transmembrane region" description="Helical" evidence="1">
    <location>
        <begin position="126"/>
        <end position="144"/>
    </location>
</feature>
<keyword evidence="1" id="KW-0812">Transmembrane</keyword>
<sequence length="361" mass="43178">MGVDKIIWNNSPSYKQYRELNELRASITDIKTYDYSSYASFFESKGLDEIDFHMIESWNLLDQNIYTPEILTNYSTVKKEVHKNYILSVKHLINSFRDRKYQSYTVVWGLLLMMFILLFIDPHKFICMIPDFIIAGLLLVYFFIRGRVVYRVEYCIFLCLAIGLITSLNVTTLNNTYKLSLNILGAFILLLKVPLYIPDTNYKTMSDEIYSQYISDTMFRSYDFNIKKYRCDISHRRPHADLIDHIESDNEHYYLMDFSSTIQLIYYNYKPWKRLPVGYYNNYYFYLGGVTYGYPSNNTCWTENNINFKSPLKSLVNDKIILVDNRQYTTKFEYLKKYYYKDISAELITTINGFKLWNFHE</sequence>
<name>A0A7G9FN08_9FIRM</name>
<feature type="transmembrane region" description="Helical" evidence="1">
    <location>
        <begin position="156"/>
        <end position="173"/>
    </location>
</feature>
<accession>A0A7G9FN08</accession>
<keyword evidence="3" id="KW-1185">Reference proteome</keyword>
<evidence type="ECO:0000313" key="2">
    <source>
        <dbReference type="EMBL" id="QNL99939.1"/>
    </source>
</evidence>
<gene>
    <name evidence="2" type="ORF">H9Q76_01095</name>
</gene>
<feature type="transmembrane region" description="Helical" evidence="1">
    <location>
        <begin position="101"/>
        <end position="120"/>
    </location>
</feature>
<dbReference type="RefSeq" id="WP_249321397.1">
    <property type="nucleotide sequence ID" value="NZ_CP060632.1"/>
</dbReference>
<dbReference type="Proteomes" id="UP000515819">
    <property type="component" value="Chromosome"/>
</dbReference>
<dbReference type="KEGG" id="wcp:H9Q76_01095"/>